<evidence type="ECO:0000313" key="3">
    <source>
        <dbReference type="Proteomes" id="UP001168972"/>
    </source>
</evidence>
<comment type="caution">
    <text evidence="2">The sequence shown here is derived from an EMBL/GenBank/DDBJ whole genome shotgun (WGS) entry which is preliminary data.</text>
</comment>
<reference evidence="2" key="2">
    <citation type="submission" date="2023-03" db="EMBL/GenBank/DDBJ databases">
        <authorList>
            <person name="Inwood S.N."/>
            <person name="Skelly J.G."/>
            <person name="Guhlin J."/>
            <person name="Harrop T.W.R."/>
            <person name="Goldson S.G."/>
            <person name="Dearden P.K."/>
        </authorList>
    </citation>
    <scope>NUCLEOTIDE SEQUENCE</scope>
    <source>
        <strain evidence="2">Lincoln</strain>
        <tissue evidence="2">Whole body</tissue>
    </source>
</reference>
<organism evidence="2 3">
    <name type="scientific">Microctonus hyperodae</name>
    <name type="common">Parasitoid wasp</name>
    <dbReference type="NCBI Taxonomy" id="165561"/>
    <lineage>
        <taxon>Eukaryota</taxon>
        <taxon>Metazoa</taxon>
        <taxon>Ecdysozoa</taxon>
        <taxon>Arthropoda</taxon>
        <taxon>Hexapoda</taxon>
        <taxon>Insecta</taxon>
        <taxon>Pterygota</taxon>
        <taxon>Neoptera</taxon>
        <taxon>Endopterygota</taxon>
        <taxon>Hymenoptera</taxon>
        <taxon>Apocrita</taxon>
        <taxon>Ichneumonoidea</taxon>
        <taxon>Braconidae</taxon>
        <taxon>Euphorinae</taxon>
        <taxon>Microctonus</taxon>
    </lineage>
</organism>
<accession>A0AA39KZH5</accession>
<evidence type="ECO:0000313" key="2">
    <source>
        <dbReference type="EMBL" id="KAK0179663.1"/>
    </source>
</evidence>
<sequence>MNLNSTMLKLIEFQCFIIIILTAGINLISAIPTPTINTTNPREIRSPSNYVEIKLPVKVRTVHELVDWIKNAMQTMASKIDITLASPNGPNSHQETSSTTKDSKYKTVGKLLKTKNKLSPSRNAVDDIESPWTKDGNEILSPLINVDTFLPLIFGDGASKFSIRELKKNGHPENNEKIITTTETSVLKTRNLNQLQTNSQFSSVSLQNSGNTRSFNASKLSGQVPFTVPFEAFITITHETSSDNQQQSPQLTTPETRDPPDDFPPYFEKNPVSLKKESNKNESPTNTDNNDNSKDRQTINLNDILKALGITRKQMTKSKIEEAATISTVAMTKPTNKSREQFSPQPSFDFEDPLEKPRRNQTSQRQEFDDDADDEDYEEEEQGSLGSIADLLPLALPILEDLSDPEGDTDLIEVLQAAIPLIQGLSEPDDDGNGGAKELIDMIVPIVTKIVRGKDGEGSDIGALIGPLFGLIAPFIGPVLAPIIGPLIRTISNPPNNEGSSLASLITAITGPLSTPQEPSGMSPLSIVIAGTTAALLKEIKPGSPGGSDLGALVGAILSGVIAGTSGGLSGGSSGPEEPGYAPYKFDLQSPIFAGTVNTGFTGRPSPGPPLNSPFNILRPNHPENSVNIGSTHRPLSLNHPSRPSSHAPQFVKPGPTPYTQSQSYSSHIHGPVPAAATNGNGGSSYLPYGATPVPANSVNPFSLITMSVKDILGAGIQVVSTLVNAVFGIIGASSMEQPKPSYGPPSSAPYH</sequence>
<keyword evidence="3" id="KW-1185">Reference proteome</keyword>
<dbReference type="AlphaFoldDB" id="A0AA39KZH5"/>
<dbReference type="EMBL" id="JAQQBR010000003">
    <property type="protein sequence ID" value="KAK0179663.1"/>
    <property type="molecule type" value="Genomic_DNA"/>
</dbReference>
<feature type="compositionally biased region" description="Polar residues" evidence="1">
    <location>
        <begin position="658"/>
        <end position="667"/>
    </location>
</feature>
<gene>
    <name evidence="2" type="ORF">PV327_005395</name>
</gene>
<dbReference type="Proteomes" id="UP001168972">
    <property type="component" value="Unassembled WGS sequence"/>
</dbReference>
<feature type="compositionally biased region" description="Acidic residues" evidence="1">
    <location>
        <begin position="368"/>
        <end position="382"/>
    </location>
</feature>
<proteinExistence type="predicted"/>
<protein>
    <submittedName>
        <fullName evidence="2">Uncharacterized protein</fullName>
    </submittedName>
</protein>
<feature type="compositionally biased region" description="Polar residues" evidence="1">
    <location>
        <begin position="281"/>
        <end position="290"/>
    </location>
</feature>
<feature type="compositionally biased region" description="Polar residues" evidence="1">
    <location>
        <begin position="331"/>
        <end position="346"/>
    </location>
</feature>
<feature type="compositionally biased region" description="Polar residues" evidence="1">
    <location>
        <begin position="85"/>
        <end position="95"/>
    </location>
</feature>
<name>A0AA39KZH5_MICHY</name>
<feature type="region of interest" description="Disordered" evidence="1">
    <location>
        <begin position="238"/>
        <end position="298"/>
    </location>
</feature>
<feature type="region of interest" description="Disordered" evidence="1">
    <location>
        <begin position="331"/>
        <end position="384"/>
    </location>
</feature>
<feature type="region of interest" description="Disordered" evidence="1">
    <location>
        <begin position="83"/>
        <end position="106"/>
    </location>
</feature>
<reference evidence="2" key="1">
    <citation type="journal article" date="2023" name="bioRxiv">
        <title>Scaffold-level genome assemblies of two parasitoid biocontrol wasps reveal the parthenogenesis mechanism and an associated novel virus.</title>
        <authorList>
            <person name="Inwood S."/>
            <person name="Skelly J."/>
            <person name="Guhlin J."/>
            <person name="Harrop T."/>
            <person name="Goldson S."/>
            <person name="Dearden P."/>
        </authorList>
    </citation>
    <scope>NUCLEOTIDE SEQUENCE</scope>
    <source>
        <strain evidence="2">Lincoln</strain>
        <tissue evidence="2">Whole body</tissue>
    </source>
</reference>
<feature type="compositionally biased region" description="Polar residues" evidence="1">
    <location>
        <begin position="238"/>
        <end position="254"/>
    </location>
</feature>
<feature type="region of interest" description="Disordered" evidence="1">
    <location>
        <begin position="601"/>
        <end position="677"/>
    </location>
</feature>
<feature type="compositionally biased region" description="Polar residues" evidence="1">
    <location>
        <begin position="639"/>
        <end position="648"/>
    </location>
</feature>
<evidence type="ECO:0000256" key="1">
    <source>
        <dbReference type="SAM" id="MobiDB-lite"/>
    </source>
</evidence>